<gene>
    <name evidence="2" type="ORF">B0W47_16620</name>
    <name evidence="3" type="ORF">CDI09_09030</name>
</gene>
<keyword evidence="5" id="KW-1185">Reference proteome</keyword>
<organism evidence="2 4">
    <name type="scientific">Komagataeibacter nataicola</name>
    <dbReference type="NCBI Taxonomy" id="265960"/>
    <lineage>
        <taxon>Bacteria</taxon>
        <taxon>Pseudomonadati</taxon>
        <taxon>Pseudomonadota</taxon>
        <taxon>Alphaproteobacteria</taxon>
        <taxon>Acetobacterales</taxon>
        <taxon>Acetobacteraceae</taxon>
        <taxon>Komagataeibacter</taxon>
    </lineage>
</organism>
<evidence type="ECO:0000256" key="1">
    <source>
        <dbReference type="SAM" id="Phobius"/>
    </source>
</evidence>
<dbReference type="EMBL" id="CP019876">
    <property type="protein sequence ID" value="AQU89205.1"/>
    <property type="molecule type" value="Genomic_DNA"/>
</dbReference>
<proteinExistence type="predicted"/>
<name>A0A9N7H3D6_9PROT</name>
<reference evidence="2 4" key="1">
    <citation type="submission" date="2017-02" db="EMBL/GenBank/DDBJ databases">
        <title>zhang.</title>
        <authorList>
            <person name="Zhang H."/>
        </authorList>
    </citation>
    <scope>NUCLEOTIDE SEQUENCE [LARGE SCALE GENOMIC DNA]</scope>
    <source>
        <strain evidence="2 4">RZS01</strain>
        <plasmid evidence="4">pkna01</plasmid>
        <plasmid evidence="2">pKNA01</plasmid>
    </source>
</reference>
<accession>A0A9N7H3D6</accession>
<evidence type="ECO:0000313" key="3">
    <source>
        <dbReference type="EMBL" id="PYD66281.1"/>
    </source>
</evidence>
<keyword evidence="1" id="KW-1133">Transmembrane helix</keyword>
<dbReference type="RefSeq" id="WP_078528323.1">
    <property type="nucleotide sequence ID" value="NZ_CP019876.1"/>
</dbReference>
<protein>
    <submittedName>
        <fullName evidence="2">Uncharacterized protein</fullName>
    </submittedName>
</protein>
<keyword evidence="1" id="KW-0472">Membrane</keyword>
<geneLocation type="plasmid" evidence="2">
    <name>pKNA01</name>
</geneLocation>
<keyword evidence="2" id="KW-0614">Plasmid</keyword>
<dbReference type="Proteomes" id="UP000189683">
    <property type="component" value="Plasmid pKNA01"/>
</dbReference>
<geneLocation type="plasmid" evidence="4">
    <name>pkna01</name>
</geneLocation>
<sequence>MEETVFSKTAGVLELDEETIKKAWDHLRVLNISPDDPEVVIMLNNFRTEQLVSKLTSLMQTSVTEMRGVSKQIVSDAREEAKKEIKVFVDSAGKIVDALNSNAMEIIKGINNANEENCNKITEGVARSIGPRLDNIIESKIKQKNRTEIALLVCFCVILSLAIGMFGYVIGSSVNGNTSGDFSQFLNSMSPYTLIAIGAAGVLFLWFLVNILRQWKFTRSIFGLKPPKVD</sequence>
<evidence type="ECO:0000313" key="5">
    <source>
        <dbReference type="Proteomes" id="UP000247512"/>
    </source>
</evidence>
<evidence type="ECO:0000313" key="2">
    <source>
        <dbReference type="EMBL" id="AQU89205.1"/>
    </source>
</evidence>
<dbReference type="EMBL" id="NIRT01000013">
    <property type="protein sequence ID" value="PYD66281.1"/>
    <property type="molecule type" value="Genomic_DNA"/>
</dbReference>
<reference evidence="3 5" key="2">
    <citation type="submission" date="2017-06" db="EMBL/GenBank/DDBJ databases">
        <title>A draft genome sequence of Komagataeibacter nataicola LMG 1536.</title>
        <authorList>
            <person name="Skraban J."/>
            <person name="Cleenwerck I."/>
            <person name="Vandamme P."/>
            <person name="Trcek J."/>
        </authorList>
    </citation>
    <scope>NUCLEOTIDE SEQUENCE [LARGE SCALE GENOMIC DNA]</scope>
    <source>
        <strain evidence="3 5">LMG 1536</strain>
    </source>
</reference>
<feature type="transmembrane region" description="Helical" evidence="1">
    <location>
        <begin position="149"/>
        <end position="171"/>
    </location>
</feature>
<evidence type="ECO:0000313" key="4">
    <source>
        <dbReference type="Proteomes" id="UP000189683"/>
    </source>
</evidence>
<dbReference type="KEGG" id="kna:B0W47_16620"/>
<dbReference type="AlphaFoldDB" id="A0A9N7H3D6"/>
<dbReference type="Proteomes" id="UP000247512">
    <property type="component" value="Unassembled WGS sequence"/>
</dbReference>
<keyword evidence="1" id="KW-0812">Transmembrane</keyword>
<feature type="transmembrane region" description="Helical" evidence="1">
    <location>
        <begin position="191"/>
        <end position="212"/>
    </location>
</feature>